<dbReference type="PROSITE" id="PS01315">
    <property type="entry name" value="CDS"/>
    <property type="match status" value="1"/>
</dbReference>
<proteinExistence type="inferred from homology"/>
<feature type="transmembrane region" description="Helical" evidence="19">
    <location>
        <begin position="126"/>
        <end position="147"/>
    </location>
</feature>
<dbReference type="OrthoDB" id="9799199at2"/>
<evidence type="ECO:0000256" key="8">
    <source>
        <dbReference type="ARBA" id="ARBA00022475"/>
    </source>
</evidence>
<evidence type="ECO:0000256" key="1">
    <source>
        <dbReference type="ARBA" id="ARBA00001698"/>
    </source>
</evidence>
<name>A0A239VG66_9MICO</name>
<keyword evidence="21" id="KW-1185">Reference proteome</keyword>
<evidence type="ECO:0000256" key="12">
    <source>
        <dbReference type="ARBA" id="ARBA00022695"/>
    </source>
</evidence>
<evidence type="ECO:0000256" key="11">
    <source>
        <dbReference type="ARBA" id="ARBA00022692"/>
    </source>
</evidence>
<keyword evidence="15 19" id="KW-0472">Membrane</keyword>
<keyword evidence="12 18" id="KW-0548">Nucleotidyltransferase</keyword>
<comment type="pathway">
    <text evidence="4">Lipid metabolism.</text>
</comment>
<organism evidence="20 21">
    <name type="scientific">Dermatophilus congolensis</name>
    <dbReference type="NCBI Taxonomy" id="1863"/>
    <lineage>
        <taxon>Bacteria</taxon>
        <taxon>Bacillati</taxon>
        <taxon>Actinomycetota</taxon>
        <taxon>Actinomycetes</taxon>
        <taxon>Micrococcales</taxon>
        <taxon>Dermatophilaceae</taxon>
        <taxon>Dermatophilus</taxon>
    </lineage>
</organism>
<comment type="subcellular location">
    <subcellularLocation>
        <location evidence="2">Cell membrane</location>
        <topology evidence="2">Multi-pass membrane protein</topology>
    </subcellularLocation>
</comment>
<evidence type="ECO:0000256" key="14">
    <source>
        <dbReference type="ARBA" id="ARBA00023098"/>
    </source>
</evidence>
<reference evidence="20 21" key="1">
    <citation type="submission" date="2017-06" db="EMBL/GenBank/DDBJ databases">
        <authorList>
            <consortium name="Pathogen Informatics"/>
        </authorList>
    </citation>
    <scope>NUCLEOTIDE SEQUENCE [LARGE SCALE GENOMIC DNA]</scope>
    <source>
        <strain evidence="20 21">NCTC13039</strain>
    </source>
</reference>
<keyword evidence="17" id="KW-1208">Phospholipid metabolism</keyword>
<evidence type="ECO:0000313" key="20">
    <source>
        <dbReference type="EMBL" id="SNV20769.1"/>
    </source>
</evidence>
<dbReference type="Pfam" id="PF01148">
    <property type="entry name" value="CTP_transf_1"/>
    <property type="match status" value="1"/>
</dbReference>
<dbReference type="InterPro" id="IPR000374">
    <property type="entry name" value="PC_trans"/>
</dbReference>
<feature type="transmembrane region" description="Helical" evidence="19">
    <location>
        <begin position="267"/>
        <end position="284"/>
    </location>
</feature>
<evidence type="ECO:0000256" key="17">
    <source>
        <dbReference type="ARBA" id="ARBA00023264"/>
    </source>
</evidence>
<feature type="transmembrane region" description="Helical" evidence="19">
    <location>
        <begin position="97"/>
        <end position="114"/>
    </location>
</feature>
<comment type="similarity">
    <text evidence="5 18">Belongs to the CDS family.</text>
</comment>
<dbReference type="GO" id="GO:0005886">
    <property type="term" value="C:plasma membrane"/>
    <property type="evidence" value="ECO:0007669"/>
    <property type="project" value="UniProtKB-SubCell"/>
</dbReference>
<feature type="transmembrane region" description="Helical" evidence="19">
    <location>
        <begin position="21"/>
        <end position="41"/>
    </location>
</feature>
<evidence type="ECO:0000256" key="10">
    <source>
        <dbReference type="ARBA" id="ARBA00022679"/>
    </source>
</evidence>
<dbReference type="GO" id="GO:0004605">
    <property type="term" value="F:phosphatidate cytidylyltransferase activity"/>
    <property type="evidence" value="ECO:0007669"/>
    <property type="project" value="UniProtKB-EC"/>
</dbReference>
<dbReference type="Proteomes" id="UP000242637">
    <property type="component" value="Chromosome 1"/>
</dbReference>
<keyword evidence="14" id="KW-0443">Lipid metabolism</keyword>
<evidence type="ECO:0000256" key="4">
    <source>
        <dbReference type="ARBA" id="ARBA00005189"/>
    </source>
</evidence>
<keyword evidence="13 19" id="KW-1133">Transmembrane helix</keyword>
<evidence type="ECO:0000256" key="16">
    <source>
        <dbReference type="ARBA" id="ARBA00023209"/>
    </source>
</evidence>
<evidence type="ECO:0000256" key="7">
    <source>
        <dbReference type="ARBA" id="ARBA00019373"/>
    </source>
</evidence>
<evidence type="ECO:0000256" key="5">
    <source>
        <dbReference type="ARBA" id="ARBA00010185"/>
    </source>
</evidence>
<evidence type="ECO:0000256" key="2">
    <source>
        <dbReference type="ARBA" id="ARBA00004651"/>
    </source>
</evidence>
<dbReference type="STRING" id="1121387.GCA_000429885_00992"/>
<dbReference type="EMBL" id="LT906453">
    <property type="protein sequence ID" value="SNV20769.1"/>
    <property type="molecule type" value="Genomic_DNA"/>
</dbReference>
<dbReference type="UniPathway" id="UPA00557">
    <property type="reaction ID" value="UER00614"/>
</dbReference>
<accession>A0A239VG66</accession>
<keyword evidence="11 18" id="KW-0812">Transmembrane</keyword>
<evidence type="ECO:0000313" key="21">
    <source>
        <dbReference type="Proteomes" id="UP000242637"/>
    </source>
</evidence>
<evidence type="ECO:0000256" key="15">
    <source>
        <dbReference type="ARBA" id="ARBA00023136"/>
    </source>
</evidence>
<evidence type="ECO:0000256" key="3">
    <source>
        <dbReference type="ARBA" id="ARBA00005119"/>
    </source>
</evidence>
<keyword evidence="8" id="KW-1003">Cell membrane</keyword>
<dbReference type="GeneID" id="63459332"/>
<dbReference type="AlphaFoldDB" id="A0A239VG66"/>
<dbReference type="PANTHER" id="PTHR46382:SF1">
    <property type="entry name" value="PHOSPHATIDATE CYTIDYLYLTRANSFERASE"/>
    <property type="match status" value="1"/>
</dbReference>
<evidence type="ECO:0000256" key="6">
    <source>
        <dbReference type="ARBA" id="ARBA00012487"/>
    </source>
</evidence>
<gene>
    <name evidence="20" type="primary">cdsA</name>
    <name evidence="20" type="ORF">SAMEA4475696_01096</name>
</gene>
<dbReference type="EC" id="2.7.7.41" evidence="6 18"/>
<protein>
    <recommendedName>
        <fullName evidence="7 18">Phosphatidate cytidylyltransferase</fullName>
        <ecNumber evidence="6 18">2.7.7.41</ecNumber>
    </recommendedName>
</protein>
<sequence length="285" mass="29510">MNAPVVEPSSPPEKKSKGGRNLPVAVGVGVALGVLALASLFVAPWGWLLLLTPAIVFAVLELRNGFVAGGHEVPLVPVVVGASVMPLAAYLGGPAALLVIFGVEAGAVIVWRTLIGRHLRTGIRDIGSGVFVLGYVPFLASFTALMLTAPEGHWRVIAFVLVTVCSDIGGFIAGVRFGKTSMSPSVSPHKSWEGFAGSVAMCAFAGAVMFALPLGAAWWQGVLFGGLLAMCATLGDLTESMLKRDLGIKDFGKVLPGHGGLMDRMDSLLVCAPVAWIVMAALLPA</sequence>
<feature type="transmembrane region" description="Helical" evidence="19">
    <location>
        <begin position="153"/>
        <end position="173"/>
    </location>
</feature>
<keyword evidence="9" id="KW-0444">Lipid biosynthesis</keyword>
<evidence type="ECO:0000256" key="13">
    <source>
        <dbReference type="ARBA" id="ARBA00022989"/>
    </source>
</evidence>
<dbReference type="RefSeq" id="WP_095068487.1">
    <property type="nucleotide sequence ID" value="NZ_JAAFNI010000001.1"/>
</dbReference>
<keyword evidence="10 18" id="KW-0808">Transferase</keyword>
<evidence type="ECO:0000256" key="19">
    <source>
        <dbReference type="SAM" id="Phobius"/>
    </source>
</evidence>
<keyword evidence="16" id="KW-0594">Phospholipid biosynthesis</keyword>
<comment type="catalytic activity">
    <reaction evidence="1 18">
        <text>a 1,2-diacyl-sn-glycero-3-phosphate + CTP + H(+) = a CDP-1,2-diacyl-sn-glycerol + diphosphate</text>
        <dbReference type="Rhea" id="RHEA:16229"/>
        <dbReference type="ChEBI" id="CHEBI:15378"/>
        <dbReference type="ChEBI" id="CHEBI:33019"/>
        <dbReference type="ChEBI" id="CHEBI:37563"/>
        <dbReference type="ChEBI" id="CHEBI:58332"/>
        <dbReference type="ChEBI" id="CHEBI:58608"/>
        <dbReference type="EC" id="2.7.7.41"/>
    </reaction>
</comment>
<evidence type="ECO:0000256" key="9">
    <source>
        <dbReference type="ARBA" id="ARBA00022516"/>
    </source>
</evidence>
<feature type="transmembrane region" description="Helical" evidence="19">
    <location>
        <begin position="194"/>
        <end position="212"/>
    </location>
</feature>
<dbReference type="PANTHER" id="PTHR46382">
    <property type="entry name" value="PHOSPHATIDATE CYTIDYLYLTRANSFERASE"/>
    <property type="match status" value="1"/>
</dbReference>
<evidence type="ECO:0000256" key="18">
    <source>
        <dbReference type="RuleBase" id="RU003938"/>
    </source>
</evidence>
<dbReference type="KEGG" id="dco:SAMEA4475696_1096"/>
<comment type="pathway">
    <text evidence="3 18">Phospholipid metabolism; CDP-diacylglycerol biosynthesis; CDP-diacylglycerol from sn-glycerol 3-phosphate: step 3/3.</text>
</comment>
<dbReference type="GO" id="GO:0016024">
    <property type="term" value="P:CDP-diacylglycerol biosynthetic process"/>
    <property type="evidence" value="ECO:0007669"/>
    <property type="project" value="UniProtKB-UniPathway"/>
</dbReference>